<dbReference type="Proteomes" id="UP000700059">
    <property type="component" value="Unassembled WGS sequence"/>
</dbReference>
<accession>A0ABS7JPS5</accession>
<dbReference type="Gene3D" id="3.30.420.40">
    <property type="match status" value="1"/>
</dbReference>
<gene>
    <name evidence="1" type="ORF">K4G57_07805</name>
</gene>
<comment type="caution">
    <text evidence="1">The sequence shown here is derived from an EMBL/GenBank/DDBJ whole genome shotgun (WGS) entry which is preliminary data.</text>
</comment>
<name>A0ABS7JPS5_9HELI</name>
<dbReference type="EMBL" id="JAIGYQ010000012">
    <property type="protein sequence ID" value="MBX7491363.1"/>
    <property type="molecule type" value="Genomic_DNA"/>
</dbReference>
<proteinExistence type="predicted"/>
<evidence type="ECO:0008006" key="3">
    <source>
        <dbReference type="Google" id="ProtNLM"/>
    </source>
</evidence>
<organism evidence="1 2">
    <name type="scientific">Helicobacter turcicus</name>
    <dbReference type="NCBI Taxonomy" id="2867412"/>
    <lineage>
        <taxon>Bacteria</taxon>
        <taxon>Pseudomonadati</taxon>
        <taxon>Campylobacterota</taxon>
        <taxon>Epsilonproteobacteria</taxon>
        <taxon>Campylobacterales</taxon>
        <taxon>Helicobacteraceae</taxon>
        <taxon>Helicobacter</taxon>
    </lineage>
</organism>
<dbReference type="SUPFAM" id="SSF53067">
    <property type="entry name" value="Actin-like ATPase domain"/>
    <property type="match status" value="1"/>
</dbReference>
<dbReference type="InterPro" id="IPR043129">
    <property type="entry name" value="ATPase_NBD"/>
</dbReference>
<evidence type="ECO:0000313" key="2">
    <source>
        <dbReference type="Proteomes" id="UP000700059"/>
    </source>
</evidence>
<protein>
    <recommendedName>
        <fullName evidence="3">TsaB protein, required for threonylcarbamoyladenosine (T(6)A) formation in tRNA</fullName>
    </recommendedName>
</protein>
<reference evidence="1 2" key="1">
    <citation type="submission" date="2021-08" db="EMBL/GenBank/DDBJ databases">
        <title>Helicobacter spp. isolated from feces of Anatolian Ground Squirrel (Spermophilus xanthoprymnus) in Turkey.</title>
        <authorList>
            <person name="Aydin F."/>
            <person name="Abay S."/>
            <person name="Kayman T."/>
            <person name="Karakaya E."/>
            <person name="Saticioglu I.B."/>
        </authorList>
    </citation>
    <scope>NUCLEOTIDE SEQUENCE [LARGE SCALE GENOMIC DNA]</scope>
    <source>
        <strain evidence="1 2">Faydin-H70</strain>
    </source>
</reference>
<evidence type="ECO:0000313" key="1">
    <source>
        <dbReference type="EMBL" id="MBX7491363.1"/>
    </source>
</evidence>
<sequence length="124" mass="13932">MVPLFVELEKHGVEFDTLYFVRGPGSFMALKLLYLFAKTLEIAKGIKLFATHAFHFNASSPIKAYGNCYFVCENAEKSVQTSGFGIRVKNFTTIPHITPFVLPKVLDTSIFDTNLKPLYLLPPV</sequence>
<keyword evidence="2" id="KW-1185">Reference proteome</keyword>